<dbReference type="InterPro" id="IPR036291">
    <property type="entry name" value="NAD(P)-bd_dom_sf"/>
</dbReference>
<dbReference type="AlphaFoldDB" id="A0A174CXI7"/>
<dbReference type="InterPro" id="IPR051203">
    <property type="entry name" value="Polysaccharide_Synthase-Rel"/>
</dbReference>
<protein>
    <submittedName>
        <fullName evidence="4">Polysaccharide biosynthesis protein CapD</fullName>
        <ecNumber evidence="4">5.1.3.2</ecNumber>
    </submittedName>
</protein>
<dbReference type="Pfam" id="PF02719">
    <property type="entry name" value="Polysacc_synt_2"/>
    <property type="match status" value="1"/>
</dbReference>
<evidence type="ECO:0000256" key="2">
    <source>
        <dbReference type="SAM" id="Phobius"/>
    </source>
</evidence>
<feature type="transmembrane region" description="Helical" evidence="2">
    <location>
        <begin position="40"/>
        <end position="61"/>
    </location>
</feature>
<dbReference type="EC" id="5.1.3.2" evidence="4"/>
<dbReference type="InterPro" id="IPR003869">
    <property type="entry name" value="Polysac_CapD-like"/>
</dbReference>
<gene>
    <name evidence="4" type="primary">capD_2</name>
    <name evidence="4" type="ORF">ERS852397_01505</name>
</gene>
<feature type="transmembrane region" description="Helical" evidence="2">
    <location>
        <begin position="73"/>
        <end position="95"/>
    </location>
</feature>
<organism evidence="4 5">
    <name type="scientific">Bacteroides finegoldii</name>
    <dbReference type="NCBI Taxonomy" id="338188"/>
    <lineage>
        <taxon>Bacteria</taxon>
        <taxon>Pseudomonadati</taxon>
        <taxon>Bacteroidota</taxon>
        <taxon>Bacteroidia</taxon>
        <taxon>Bacteroidales</taxon>
        <taxon>Bacteroidaceae</taxon>
        <taxon>Bacteroides</taxon>
    </lineage>
</organism>
<dbReference type="Proteomes" id="UP000095517">
    <property type="component" value="Unassembled WGS sequence"/>
</dbReference>
<name>A0A174CXI7_9BACE</name>
<keyword evidence="4" id="KW-0413">Isomerase</keyword>
<feature type="transmembrane region" description="Helical" evidence="2">
    <location>
        <begin position="148"/>
        <end position="166"/>
    </location>
</feature>
<dbReference type="EMBL" id="CYZH01000006">
    <property type="protein sequence ID" value="CUO16508.1"/>
    <property type="molecule type" value="Genomic_DNA"/>
</dbReference>
<dbReference type="SUPFAM" id="SSF51735">
    <property type="entry name" value="NAD(P)-binding Rossmann-fold domains"/>
    <property type="match status" value="1"/>
</dbReference>
<accession>A0A174CXI7</accession>
<evidence type="ECO:0000313" key="4">
    <source>
        <dbReference type="EMBL" id="CUO16508.1"/>
    </source>
</evidence>
<proteinExistence type="inferred from homology"/>
<evidence type="ECO:0000259" key="3">
    <source>
        <dbReference type="Pfam" id="PF02719"/>
    </source>
</evidence>
<keyword evidence="2" id="KW-1133">Transmembrane helix</keyword>
<dbReference type="Gene3D" id="3.40.50.720">
    <property type="entry name" value="NAD(P)-binding Rossmann-like Domain"/>
    <property type="match status" value="2"/>
</dbReference>
<evidence type="ECO:0000256" key="1">
    <source>
        <dbReference type="ARBA" id="ARBA00007430"/>
    </source>
</evidence>
<keyword evidence="2" id="KW-0472">Membrane</keyword>
<dbReference type="CDD" id="cd05237">
    <property type="entry name" value="UDP_invert_4-6DH_SDR_e"/>
    <property type="match status" value="1"/>
</dbReference>
<dbReference type="PANTHER" id="PTHR43318:SF1">
    <property type="entry name" value="POLYSACCHARIDE BIOSYNTHESIS PROTEIN EPSC-RELATED"/>
    <property type="match status" value="1"/>
</dbReference>
<sequence>MPLSNWRDAADRIRCLLQNNINMKELLRKISNWYFSRKALPYWCILVMDCMAVYVSGLFVYYLQHGGLELAQYFWQVTFGLGLCLIVYIISFFAFHTYNGVMRYSSFVDLHRVAYSTALASVGTCLLHQVQVYAKLAPYLLIPRFDSVIMLFIVATMLMWCLRVLVKSLHDTYRGDANIQKVFIYGCMQGGIALAKSLKNENLQRYRLCGFISTDRSLNGTWLLGEQVHFDEDKVVATMKRYQVAVLLVSPLQTNHFITRTTLIDALVAANIKIMMMPRGVEEWDGKSELTHQQLHEVEIEDLLPREKIEVDMDAIGEMLHDKRILITGAAGSIGSEMARQVAKFQPADLILVDQAETPMHDVRLYMARNHSDLHVATIVTSICKPDRMEKIFSEYRPEYVFHAAAYKHVPMMEDNPTEAVQNNIHGTRVIADLALKYGTKKFVMISTDKAVNPTNVMGCSKRICEIYCQSLNKAIAEGSLKFETANGKKPETQFVTTRFGNVLGSNGSVIPIFKEQIRKGGPVTVTHKDIIRFFMLIPEACRLVLEAGTMGKGGEIFVFDMGEPVRIADLAQRMIDLSGAKDVKIEFTGLRDGEKLYEEVLSDKEGTKPTVHPKIMVASVREYPYELALQNEKELYELSFTADDMTIVKKMKEIVLEFKSKHSKYEILDK</sequence>
<reference evidence="4 5" key="1">
    <citation type="submission" date="2015-09" db="EMBL/GenBank/DDBJ databases">
        <authorList>
            <consortium name="Pathogen Informatics"/>
        </authorList>
    </citation>
    <scope>NUCLEOTIDE SEQUENCE [LARGE SCALE GENOMIC DNA]</scope>
    <source>
        <strain evidence="4 5">2789STDY5608840</strain>
    </source>
</reference>
<dbReference type="GO" id="GO:0003978">
    <property type="term" value="F:UDP-glucose 4-epimerase activity"/>
    <property type="evidence" value="ECO:0007669"/>
    <property type="project" value="UniProtKB-EC"/>
</dbReference>
<dbReference type="PANTHER" id="PTHR43318">
    <property type="entry name" value="UDP-N-ACETYLGLUCOSAMINE 4,6-DEHYDRATASE"/>
    <property type="match status" value="1"/>
</dbReference>
<feature type="domain" description="Polysaccharide biosynthesis protein CapD-like" evidence="3">
    <location>
        <begin position="325"/>
        <end position="619"/>
    </location>
</feature>
<dbReference type="STRING" id="338188.ERS852397_01505"/>
<keyword evidence="2" id="KW-0812">Transmembrane</keyword>
<evidence type="ECO:0000313" key="5">
    <source>
        <dbReference type="Proteomes" id="UP000095517"/>
    </source>
</evidence>
<comment type="similarity">
    <text evidence="1">Belongs to the polysaccharide synthase family.</text>
</comment>